<evidence type="ECO:0000313" key="6">
    <source>
        <dbReference type="Proteomes" id="UP000634136"/>
    </source>
</evidence>
<dbReference type="GO" id="GO:0031011">
    <property type="term" value="C:Ino80 complex"/>
    <property type="evidence" value="ECO:0007669"/>
    <property type="project" value="InterPro"/>
</dbReference>
<evidence type="ECO:0000259" key="4">
    <source>
        <dbReference type="PROSITE" id="PS51916"/>
    </source>
</evidence>
<reference evidence="5" key="1">
    <citation type="submission" date="2020-09" db="EMBL/GenBank/DDBJ databases">
        <title>Genome-Enabled Discovery of Anthraquinone Biosynthesis in Senna tora.</title>
        <authorList>
            <person name="Kang S.-H."/>
            <person name="Pandey R.P."/>
            <person name="Lee C.-M."/>
            <person name="Sim J.-S."/>
            <person name="Jeong J.-T."/>
            <person name="Choi B.-S."/>
            <person name="Jung M."/>
            <person name="Ginzburg D."/>
            <person name="Zhao K."/>
            <person name="Won S.Y."/>
            <person name="Oh T.-J."/>
            <person name="Yu Y."/>
            <person name="Kim N.-H."/>
            <person name="Lee O.R."/>
            <person name="Lee T.-H."/>
            <person name="Bashyal P."/>
            <person name="Kim T.-S."/>
            <person name="Lee W.-H."/>
            <person name="Kawkins C."/>
            <person name="Kim C.-K."/>
            <person name="Kim J.S."/>
            <person name="Ahn B.O."/>
            <person name="Rhee S.Y."/>
            <person name="Sohng J.K."/>
        </authorList>
    </citation>
    <scope>NUCLEOTIDE SEQUENCE</scope>
    <source>
        <tissue evidence="5">Leaf</tissue>
    </source>
</reference>
<dbReference type="OrthoDB" id="70874at2759"/>
<evidence type="ECO:0000313" key="5">
    <source>
        <dbReference type="EMBL" id="KAF7819340.1"/>
    </source>
</evidence>
<keyword evidence="2" id="KW-0539">Nucleus</keyword>
<dbReference type="InterPro" id="IPR024867">
    <property type="entry name" value="NFRKB"/>
</dbReference>
<accession>A0A834TDZ1</accession>
<feature type="compositionally biased region" description="Basic residues" evidence="3">
    <location>
        <begin position="1"/>
        <end position="10"/>
    </location>
</feature>
<dbReference type="CDD" id="cd21865">
    <property type="entry name" value="DEUBAD_NFRKB"/>
    <property type="match status" value="1"/>
</dbReference>
<sequence>MAADQRRKRLNGASIVGHGSREQNRHKRKHLGLVQNDLNMKSHVSVEWDANQKRVVAKQEQIGVSWRQMKPFFNFFPNGHNILADVFSIPKEIFNWDNLSEVLSYEVWKTYLSEDERNLLMHFLPTGIEPHQVVQKLLAGDNFHFGNPFLKWGASLCSGDLHPDMIVDHEQSLKSDKKAYYAELHNYHNDMIGYLTKLKEKWERCKDPEKEIVQKIWRSKNDVEKRPPVNVNESRVYNHDENVTASSESGSWAAEEKACSSDNQISLVRKVDKLQKRVLDKGSVKGKHRNLMISSDDMLNDGARPLKGDKVHKRNISSSDGDKYMSCIKISKTQHELVKSMKQTGKSIQSRSLNRVLGNIDNIHVQSYEVFIKDEQKKLHEHWLQLVNKDLPVAYANWTERQRQRSALIISLVVEIKDKPKKLLLEVSS</sequence>
<evidence type="ECO:0000256" key="1">
    <source>
        <dbReference type="ARBA" id="ARBA00004123"/>
    </source>
</evidence>
<dbReference type="EMBL" id="JAAIUW010000008">
    <property type="protein sequence ID" value="KAF7819340.1"/>
    <property type="molecule type" value="Genomic_DNA"/>
</dbReference>
<comment type="subcellular location">
    <subcellularLocation>
        <location evidence="1">Nucleus</location>
    </subcellularLocation>
</comment>
<comment type="caution">
    <text evidence="5">The sequence shown here is derived from an EMBL/GenBank/DDBJ whole genome shotgun (WGS) entry which is preliminary data.</text>
</comment>
<dbReference type="PANTHER" id="PTHR13052:SF2">
    <property type="entry name" value="NUCLEAR FACTOR KAPPA-B-BINDING PROTEIN"/>
    <property type="match status" value="1"/>
</dbReference>
<name>A0A834TDZ1_9FABA</name>
<gene>
    <name evidence="5" type="ORF">G2W53_024795</name>
</gene>
<keyword evidence="6" id="KW-1185">Reference proteome</keyword>
<dbReference type="PANTHER" id="PTHR13052">
    <property type="entry name" value="NFRKB-RELATED"/>
    <property type="match status" value="1"/>
</dbReference>
<dbReference type="PROSITE" id="PS51916">
    <property type="entry name" value="DEUBAD"/>
    <property type="match status" value="1"/>
</dbReference>
<feature type="domain" description="DEUBAD" evidence="4">
    <location>
        <begin position="90"/>
        <end position="201"/>
    </location>
</feature>
<protein>
    <recommendedName>
        <fullName evidence="4">DEUBAD domain-containing protein</fullName>
    </recommendedName>
</protein>
<organism evidence="5 6">
    <name type="scientific">Senna tora</name>
    <dbReference type="NCBI Taxonomy" id="362788"/>
    <lineage>
        <taxon>Eukaryota</taxon>
        <taxon>Viridiplantae</taxon>
        <taxon>Streptophyta</taxon>
        <taxon>Embryophyta</taxon>
        <taxon>Tracheophyta</taxon>
        <taxon>Spermatophyta</taxon>
        <taxon>Magnoliopsida</taxon>
        <taxon>eudicotyledons</taxon>
        <taxon>Gunneridae</taxon>
        <taxon>Pentapetalae</taxon>
        <taxon>rosids</taxon>
        <taxon>fabids</taxon>
        <taxon>Fabales</taxon>
        <taxon>Fabaceae</taxon>
        <taxon>Caesalpinioideae</taxon>
        <taxon>Cassia clade</taxon>
        <taxon>Senna</taxon>
    </lineage>
</organism>
<evidence type="ECO:0000256" key="3">
    <source>
        <dbReference type="SAM" id="MobiDB-lite"/>
    </source>
</evidence>
<dbReference type="AlphaFoldDB" id="A0A834TDZ1"/>
<evidence type="ECO:0000256" key="2">
    <source>
        <dbReference type="ARBA" id="ARBA00023242"/>
    </source>
</evidence>
<proteinExistence type="predicted"/>
<dbReference type="InterPro" id="IPR044867">
    <property type="entry name" value="DEUBAD_dom"/>
</dbReference>
<dbReference type="Proteomes" id="UP000634136">
    <property type="component" value="Unassembled WGS sequence"/>
</dbReference>
<feature type="region of interest" description="Disordered" evidence="3">
    <location>
        <begin position="1"/>
        <end position="27"/>
    </location>
</feature>